<dbReference type="OrthoDB" id="9810148at2"/>
<dbReference type="NCBIfam" id="NF005638">
    <property type="entry name" value="PRK07399.1"/>
    <property type="match status" value="1"/>
</dbReference>
<dbReference type="Pfam" id="PF13177">
    <property type="entry name" value="DNA_pol3_delta2"/>
    <property type="match status" value="1"/>
</dbReference>
<reference evidence="1 2" key="1">
    <citation type="submission" date="2019-01" db="EMBL/GenBank/DDBJ databases">
        <authorList>
            <person name="Brito A."/>
        </authorList>
    </citation>
    <scope>NUCLEOTIDE SEQUENCE [LARGE SCALE GENOMIC DNA]</scope>
    <source>
        <strain evidence="1">1</strain>
    </source>
</reference>
<protein>
    <recommendedName>
        <fullName evidence="3">DNA-directed DNA polymerase</fullName>
    </recommendedName>
</protein>
<gene>
    <name evidence="1" type="ORF">H1P_1340010</name>
</gene>
<evidence type="ECO:0000313" key="2">
    <source>
        <dbReference type="Proteomes" id="UP000320055"/>
    </source>
</evidence>
<dbReference type="Gene3D" id="3.40.50.300">
    <property type="entry name" value="P-loop containing nucleotide triphosphate hydrolases"/>
    <property type="match status" value="1"/>
</dbReference>
<keyword evidence="2" id="KW-1185">Reference proteome</keyword>
<sequence length="304" mass="34091">MLNDVVGQEQAITLLKQAVTSQKIAPAYLFVGIPGIGKSITAQGFAELLLNCSFTKSSLESHPDLIWVEPTYTERGNLITVSQASAQDLKKKAAPKIRIEQIRQITQFLSRQPLKSDRLFVIIEDAHLMSEAPANALLKTLEEPGNGTVILIAPSTDYLLSTIVSRCQSIRFTPLSQQNLQLVLEKADYSQILDNPSLVAMAQGSPGTAISAWQQLQAISPDLHQKLLQIPQNNLEALMMAKTITQELELPTQLWLVDYLQHHYWQQNQNSELASKWEKTRQYLLSYVQPRLVWECLLTAIVSF</sequence>
<dbReference type="AlphaFoldDB" id="A0A563VKY4"/>
<dbReference type="EMBL" id="CAACVJ010000040">
    <property type="protein sequence ID" value="VEP12110.1"/>
    <property type="molecule type" value="Genomic_DNA"/>
</dbReference>
<dbReference type="SUPFAM" id="SSF52540">
    <property type="entry name" value="P-loop containing nucleoside triphosphate hydrolases"/>
    <property type="match status" value="1"/>
</dbReference>
<accession>A0A563VKY4</accession>
<dbReference type="InterPro" id="IPR027417">
    <property type="entry name" value="P-loop_NTPase"/>
</dbReference>
<evidence type="ECO:0008006" key="3">
    <source>
        <dbReference type="Google" id="ProtNLM"/>
    </source>
</evidence>
<proteinExistence type="predicted"/>
<dbReference type="PANTHER" id="PTHR11669">
    <property type="entry name" value="REPLICATION FACTOR C / DNA POLYMERASE III GAMMA-TAU SUBUNIT"/>
    <property type="match status" value="1"/>
</dbReference>
<dbReference type="PANTHER" id="PTHR11669:SF8">
    <property type="entry name" value="DNA POLYMERASE III SUBUNIT DELTA"/>
    <property type="match status" value="1"/>
</dbReference>
<dbReference type="InterPro" id="IPR050238">
    <property type="entry name" value="DNA_Rep/Repair_Clamp_Loader"/>
</dbReference>
<evidence type="ECO:0000313" key="1">
    <source>
        <dbReference type="EMBL" id="VEP12110.1"/>
    </source>
</evidence>
<name>A0A563VKY4_9CYAN</name>
<dbReference type="Proteomes" id="UP000320055">
    <property type="component" value="Unassembled WGS sequence"/>
</dbReference>
<dbReference type="GO" id="GO:0006261">
    <property type="term" value="P:DNA-templated DNA replication"/>
    <property type="evidence" value="ECO:0007669"/>
    <property type="project" value="TreeGrafter"/>
</dbReference>
<organism evidence="1 2">
    <name type="scientific">Hyella patelloides LEGE 07179</name>
    <dbReference type="NCBI Taxonomy" id="945734"/>
    <lineage>
        <taxon>Bacteria</taxon>
        <taxon>Bacillati</taxon>
        <taxon>Cyanobacteriota</taxon>
        <taxon>Cyanophyceae</taxon>
        <taxon>Pleurocapsales</taxon>
        <taxon>Hyellaceae</taxon>
        <taxon>Hyella</taxon>
    </lineage>
</organism>
<dbReference type="RefSeq" id="WP_144869978.1">
    <property type="nucleotide sequence ID" value="NZ_LR213886.1"/>
</dbReference>